<protein>
    <submittedName>
        <fullName evidence="2">Glutathione S-transferase</fullName>
    </submittedName>
</protein>
<dbReference type="InterPro" id="IPR036249">
    <property type="entry name" value="Thioredoxin-like_sf"/>
</dbReference>
<dbReference type="AlphaFoldDB" id="A0A1H8JIV9"/>
<dbReference type="CDD" id="cd03194">
    <property type="entry name" value="GST_C_3"/>
    <property type="match status" value="1"/>
</dbReference>
<dbReference type="Gene3D" id="1.20.1050.10">
    <property type="match status" value="1"/>
</dbReference>
<dbReference type="GO" id="GO:0006749">
    <property type="term" value="P:glutathione metabolic process"/>
    <property type="evidence" value="ECO:0007669"/>
    <property type="project" value="TreeGrafter"/>
</dbReference>
<dbReference type="EMBL" id="FOCM01000006">
    <property type="protein sequence ID" value="SEN80622.1"/>
    <property type="molecule type" value="Genomic_DNA"/>
</dbReference>
<dbReference type="GO" id="GO:0016034">
    <property type="term" value="F:maleylacetoacetate isomerase activity"/>
    <property type="evidence" value="ECO:0007669"/>
    <property type="project" value="TreeGrafter"/>
</dbReference>
<dbReference type="GO" id="GO:0004364">
    <property type="term" value="F:glutathione transferase activity"/>
    <property type="evidence" value="ECO:0007669"/>
    <property type="project" value="TreeGrafter"/>
</dbReference>
<dbReference type="GO" id="GO:0006559">
    <property type="term" value="P:L-phenylalanine catabolic process"/>
    <property type="evidence" value="ECO:0007669"/>
    <property type="project" value="TreeGrafter"/>
</dbReference>
<proteinExistence type="predicted"/>
<gene>
    <name evidence="2" type="ORF">SAMN04488011_106231</name>
</gene>
<dbReference type="RefSeq" id="WP_091846076.1">
    <property type="nucleotide sequence ID" value="NZ_FOCM01000006.1"/>
</dbReference>
<dbReference type="OrthoDB" id="9799538at2"/>
<dbReference type="PANTHER" id="PTHR42673:SF4">
    <property type="entry name" value="MALEYLACETOACETATE ISOMERASE"/>
    <property type="match status" value="1"/>
</dbReference>
<feature type="domain" description="GST N-terminal" evidence="1">
    <location>
        <begin position="12"/>
        <end position="78"/>
    </location>
</feature>
<accession>A0A1H8JIV9</accession>
<evidence type="ECO:0000313" key="2">
    <source>
        <dbReference type="EMBL" id="SEN80622.1"/>
    </source>
</evidence>
<dbReference type="Proteomes" id="UP000199372">
    <property type="component" value="Unassembled WGS sequence"/>
</dbReference>
<dbReference type="InterPro" id="IPR004045">
    <property type="entry name" value="Glutathione_S-Trfase_N"/>
</dbReference>
<evidence type="ECO:0000313" key="3">
    <source>
        <dbReference type="Proteomes" id="UP000199372"/>
    </source>
</evidence>
<sequence length="227" mass="24997">MTHTLFLADPGFSSWSMRVGLLAFRFALPVDIRWLEIYGTPPLAQQIGHPPARTVPFLLCDDGAEVAESLAIAEELAARFPDQPLWPADPRRRALARSLAAEMHAGFAALRSHCPMCLRTAYAEVELPEKVAADLARLDVIWSDALARSGGPWLAGDYSIADAFFAPVAARIAGYSLPVGETARAYVDAHLAETAFRRWRQLGLERGAALEDSVYRQTWPRIDWPAA</sequence>
<name>A0A1H8JIV9_9RHOB</name>
<dbReference type="SUPFAM" id="SSF47616">
    <property type="entry name" value="GST C-terminal domain-like"/>
    <property type="match status" value="1"/>
</dbReference>
<keyword evidence="2" id="KW-0808">Transferase</keyword>
<dbReference type="SUPFAM" id="SSF52833">
    <property type="entry name" value="Thioredoxin-like"/>
    <property type="match status" value="1"/>
</dbReference>
<dbReference type="Pfam" id="PF13409">
    <property type="entry name" value="GST_N_2"/>
    <property type="match status" value="1"/>
</dbReference>
<dbReference type="PANTHER" id="PTHR42673">
    <property type="entry name" value="MALEYLACETOACETATE ISOMERASE"/>
    <property type="match status" value="1"/>
</dbReference>
<reference evidence="3" key="1">
    <citation type="submission" date="2016-10" db="EMBL/GenBank/DDBJ databases">
        <authorList>
            <person name="Varghese N."/>
            <person name="Submissions S."/>
        </authorList>
    </citation>
    <scope>NUCLEOTIDE SEQUENCE [LARGE SCALE GENOMIC DNA]</scope>
    <source>
        <strain evidence="3">DSM 26893</strain>
    </source>
</reference>
<keyword evidence="3" id="KW-1185">Reference proteome</keyword>
<dbReference type="InterPro" id="IPR036282">
    <property type="entry name" value="Glutathione-S-Trfase_C_sf"/>
</dbReference>
<dbReference type="Gene3D" id="3.40.30.10">
    <property type="entry name" value="Glutaredoxin"/>
    <property type="match status" value="1"/>
</dbReference>
<evidence type="ECO:0000259" key="1">
    <source>
        <dbReference type="Pfam" id="PF13409"/>
    </source>
</evidence>
<organism evidence="2 3">
    <name type="scientific">Palleronia pelagia</name>
    <dbReference type="NCBI Taxonomy" id="387096"/>
    <lineage>
        <taxon>Bacteria</taxon>
        <taxon>Pseudomonadati</taxon>
        <taxon>Pseudomonadota</taxon>
        <taxon>Alphaproteobacteria</taxon>
        <taxon>Rhodobacterales</taxon>
        <taxon>Roseobacteraceae</taxon>
        <taxon>Palleronia</taxon>
    </lineage>
</organism>